<dbReference type="Pfam" id="PF06985">
    <property type="entry name" value="HET"/>
    <property type="match status" value="1"/>
</dbReference>
<dbReference type="EMBL" id="MSZU01000080">
    <property type="protein sequence ID" value="OMP86553.1"/>
    <property type="molecule type" value="Genomic_DNA"/>
</dbReference>
<feature type="domain" description="Heterokaryon incompatibility" evidence="2">
    <location>
        <begin position="2"/>
        <end position="120"/>
    </location>
</feature>
<name>A0A1S8BGY3_9PEZI</name>
<feature type="region of interest" description="Disordered" evidence="1">
    <location>
        <begin position="84"/>
        <end position="109"/>
    </location>
</feature>
<evidence type="ECO:0000313" key="3">
    <source>
        <dbReference type="EMBL" id="OMP86553.1"/>
    </source>
</evidence>
<dbReference type="InterPro" id="IPR010730">
    <property type="entry name" value="HET"/>
</dbReference>
<comment type="caution">
    <text evidence="3">The sequence shown here is derived from an EMBL/GenBank/DDBJ whole genome shotgun (WGS) entry which is preliminary data.</text>
</comment>
<feature type="compositionally biased region" description="Acidic residues" evidence="1">
    <location>
        <begin position="279"/>
        <end position="289"/>
    </location>
</feature>
<reference evidence="3 4" key="1">
    <citation type="submission" date="2017-01" db="EMBL/GenBank/DDBJ databases">
        <title>Draft genome sequence of Diplodia seriata F98.1, a fungal species involved in grapevine trunk diseases.</title>
        <authorList>
            <person name="Robert-Siegwald G."/>
            <person name="Vallet J."/>
            <person name="Abou-Mansour E."/>
            <person name="Xu J."/>
            <person name="Rey P."/>
            <person name="Bertsch C."/>
            <person name="Rego C."/>
            <person name="Larignon P."/>
            <person name="Fontaine F."/>
            <person name="Lebrun M.-H."/>
        </authorList>
    </citation>
    <scope>NUCLEOTIDE SEQUENCE [LARGE SCALE GENOMIC DNA]</scope>
    <source>
        <strain evidence="3 4">F98.1</strain>
    </source>
</reference>
<feature type="region of interest" description="Disordered" evidence="1">
    <location>
        <begin position="262"/>
        <end position="298"/>
    </location>
</feature>
<gene>
    <name evidence="3" type="ORF">BK809_0003723</name>
</gene>
<evidence type="ECO:0000259" key="2">
    <source>
        <dbReference type="Pfam" id="PF06985"/>
    </source>
</evidence>
<evidence type="ECO:0000313" key="4">
    <source>
        <dbReference type="Proteomes" id="UP000190776"/>
    </source>
</evidence>
<dbReference type="AlphaFoldDB" id="A0A1S8BGY3"/>
<evidence type="ECO:0000256" key="1">
    <source>
        <dbReference type="SAM" id="MobiDB-lite"/>
    </source>
</evidence>
<dbReference type="PANTHER" id="PTHR33112">
    <property type="entry name" value="DOMAIN PROTEIN, PUTATIVE-RELATED"/>
    <property type="match status" value="1"/>
</dbReference>
<proteinExistence type="predicted"/>
<organism evidence="3 4">
    <name type="scientific">Diplodia seriata</name>
    <dbReference type="NCBI Taxonomy" id="420778"/>
    <lineage>
        <taxon>Eukaryota</taxon>
        <taxon>Fungi</taxon>
        <taxon>Dikarya</taxon>
        <taxon>Ascomycota</taxon>
        <taxon>Pezizomycotina</taxon>
        <taxon>Dothideomycetes</taxon>
        <taxon>Dothideomycetes incertae sedis</taxon>
        <taxon>Botryosphaeriales</taxon>
        <taxon>Botryosphaeriaceae</taxon>
        <taxon>Diplodia</taxon>
    </lineage>
</organism>
<dbReference type="OrthoDB" id="5362512at2759"/>
<dbReference type="PANTHER" id="PTHR33112:SF16">
    <property type="entry name" value="HETEROKARYON INCOMPATIBILITY DOMAIN-CONTAINING PROTEIN"/>
    <property type="match status" value="1"/>
</dbReference>
<accession>A0A1S8BGY3</accession>
<protein>
    <recommendedName>
        <fullName evidence="2">Heterokaryon incompatibility domain-containing protein</fullName>
    </recommendedName>
</protein>
<sequence>MRYLWIDSLCIIQDDQTDWETESQKISSIFKNAQITIIAASAPDPKTPILTERPQHAEAAAFEFPERDGSHSFLYSRPVTPADTFHWPPAQQPPKGSGGARRSPQEEEQAIYTRSWALQEHLLAPRAIHYQPNRVLWTCKTPRRHHHKHRDERQHLLPLPRKTSTTRQKPPLAHHHTVSRDKWWHYVAASTARELARPSDKLPAISAIASAIAAQQQNSAVDDDGDEYLAGLWRRSLVADLGWRNESNRYRCSSSISSIGSNGSIIGSSNKRHVRSPGEEEEEEEEGKEEETPPYLAPTWSWASLATTATAQQPPGSRRRQVITNEAAAATAAASATAAAGKLSKRQNDDDDDKNNEIFRFFTAAVDAAVTLAGPNRFGAVRDGFVTLRGPLLPLRGEEVVRLVWDGRAAASLASSSASFTPDAALCVGRGVLETGEEVATVCRGYSSGEELGGEECPGVVVHVLLLFETWEDAVGLVLGRSRRVRGAYERLGRMQIRRRGLKAVMQAAVESTVTIV</sequence>
<dbReference type="STRING" id="420778.A0A1S8BGY3"/>
<dbReference type="Proteomes" id="UP000190776">
    <property type="component" value="Unassembled WGS sequence"/>
</dbReference>